<evidence type="ECO:0000256" key="6">
    <source>
        <dbReference type="ARBA" id="ARBA00023014"/>
    </source>
</evidence>
<dbReference type="OrthoDB" id="7459360at2"/>
<keyword evidence="3" id="KW-0479">Metal-binding</keyword>
<dbReference type="RefSeq" id="WP_104069008.1">
    <property type="nucleotide sequence ID" value="NZ_PRDS01000001.1"/>
</dbReference>
<dbReference type="Gene3D" id="3.90.480.10">
    <property type="entry name" value="Sulfite Reductase Hemoprotein,Domain 2"/>
    <property type="match status" value="1"/>
</dbReference>
<dbReference type="PANTHER" id="PTHR32439:SF9">
    <property type="entry name" value="BLR3264 PROTEIN"/>
    <property type="match status" value="1"/>
</dbReference>
<sequence length="394" mass="40794">MSTPLIQGWCPGALRPMPSGDGLVVRVRPPLGRLTTDQAAGLADLAARHGNGRIDLSLRANLQIRGVSADGHPALIEGLRALGLVDPSIAAETRRNVVISPFWTEHCGTRDLARALTARLVASDAPDLPAKFGFAIDSPEAPQALAAVSADIRIRPHSGGWLVHGDGFAMGATAATAEEAADLALALARWFVASGGVRDGRGRMVCLWADLPAEERRARLPAAFRDQAVPEPTGRTEVRTGPVAGGWLVGAEFGQITAAALDALAQHGAMRMTPWRMLLVEGARDMPDMAGLITRAGALPQSVSACTGAPGCPQARGDTRGIARRLAAGLPDGFGLHVSGCAKGCAHPGPARAVLVATAPGRYDLILNGRAGDAPYRQDLDGGAITPADLIPGE</sequence>
<organism evidence="8 9">
    <name type="scientific">Albidovulum inexpectatum</name>
    <dbReference type="NCBI Taxonomy" id="196587"/>
    <lineage>
        <taxon>Bacteria</taxon>
        <taxon>Pseudomonadati</taxon>
        <taxon>Pseudomonadota</taxon>
        <taxon>Alphaproteobacteria</taxon>
        <taxon>Rhodobacterales</taxon>
        <taxon>Paracoccaceae</taxon>
        <taxon>Albidovulum</taxon>
    </lineage>
</organism>
<name>A0A2S5JLV0_9RHOB</name>
<dbReference type="SUPFAM" id="SSF55124">
    <property type="entry name" value="Nitrite/Sulfite reductase N-terminal domain-like"/>
    <property type="match status" value="1"/>
</dbReference>
<dbReference type="SUPFAM" id="SSF56014">
    <property type="entry name" value="Nitrite and sulphite reductase 4Fe-4S domain-like"/>
    <property type="match status" value="1"/>
</dbReference>
<dbReference type="InterPro" id="IPR012798">
    <property type="entry name" value="Cbl_synth_CobG-like"/>
</dbReference>
<dbReference type="InterPro" id="IPR051329">
    <property type="entry name" value="NIR_SIR_4Fe-4S"/>
</dbReference>
<dbReference type="Pfam" id="PF03460">
    <property type="entry name" value="NIR_SIR_ferr"/>
    <property type="match status" value="1"/>
</dbReference>
<keyword evidence="9" id="KW-1185">Reference proteome</keyword>
<dbReference type="Proteomes" id="UP000239736">
    <property type="component" value="Unassembled WGS sequence"/>
</dbReference>
<comment type="caution">
    <text evidence="8">The sequence shown here is derived from an EMBL/GenBank/DDBJ whole genome shotgun (WGS) entry which is preliminary data.</text>
</comment>
<evidence type="ECO:0000313" key="8">
    <source>
        <dbReference type="EMBL" id="PPB82464.1"/>
    </source>
</evidence>
<dbReference type="InterPro" id="IPR045854">
    <property type="entry name" value="NO2/SO3_Rdtase_4Fe4S_sf"/>
</dbReference>
<protein>
    <submittedName>
        <fullName evidence="8">Precorrin-3B synthase</fullName>
    </submittedName>
</protein>
<dbReference type="GO" id="GO:0046872">
    <property type="term" value="F:metal ion binding"/>
    <property type="evidence" value="ECO:0007669"/>
    <property type="project" value="UniProtKB-KW"/>
</dbReference>
<evidence type="ECO:0000313" key="9">
    <source>
        <dbReference type="Proteomes" id="UP000239736"/>
    </source>
</evidence>
<keyword evidence="4" id="KW-0560">Oxidoreductase</keyword>
<dbReference type="PANTHER" id="PTHR32439">
    <property type="entry name" value="FERREDOXIN--NITRITE REDUCTASE, CHLOROPLASTIC"/>
    <property type="match status" value="1"/>
</dbReference>
<dbReference type="InterPro" id="IPR036136">
    <property type="entry name" value="Nit/Sulf_reduc_fer-like_dom_sf"/>
</dbReference>
<keyword evidence="6" id="KW-0411">Iron-sulfur</keyword>
<keyword evidence="1" id="KW-0004">4Fe-4S</keyword>
<keyword evidence="5" id="KW-0408">Iron</keyword>
<accession>A0A2S5JLV0</accession>
<proteinExistence type="predicted"/>
<dbReference type="InterPro" id="IPR005117">
    <property type="entry name" value="NiRdtase/SiRdtase_haem-b_fer"/>
</dbReference>
<dbReference type="EMBL" id="PRDS01000001">
    <property type="protein sequence ID" value="PPB82464.1"/>
    <property type="molecule type" value="Genomic_DNA"/>
</dbReference>
<dbReference type="Gene3D" id="3.30.413.10">
    <property type="entry name" value="Sulfite Reductase Hemoprotein, domain 1"/>
    <property type="match status" value="2"/>
</dbReference>
<evidence type="ECO:0000256" key="2">
    <source>
        <dbReference type="ARBA" id="ARBA00022617"/>
    </source>
</evidence>
<evidence type="ECO:0000256" key="4">
    <source>
        <dbReference type="ARBA" id="ARBA00023002"/>
    </source>
</evidence>
<evidence type="ECO:0000256" key="3">
    <source>
        <dbReference type="ARBA" id="ARBA00022723"/>
    </source>
</evidence>
<gene>
    <name evidence="8" type="ORF">LV82_00396</name>
</gene>
<evidence type="ECO:0000256" key="1">
    <source>
        <dbReference type="ARBA" id="ARBA00022485"/>
    </source>
</evidence>
<reference evidence="8 9" key="1">
    <citation type="submission" date="2018-01" db="EMBL/GenBank/DDBJ databases">
        <title>Genomic Encyclopedia of Archaeal and Bacterial Type Strains, Phase II (KMG-II): from individual species to whole genera.</title>
        <authorList>
            <person name="Goeker M."/>
        </authorList>
    </citation>
    <scope>NUCLEOTIDE SEQUENCE [LARGE SCALE GENOMIC DNA]</scope>
    <source>
        <strain evidence="8 9">DSM 12048</strain>
    </source>
</reference>
<feature type="domain" description="Nitrite/Sulfite reductase ferredoxin-like" evidence="7">
    <location>
        <begin position="16"/>
        <end position="81"/>
    </location>
</feature>
<dbReference type="AlphaFoldDB" id="A0A2S5JLV0"/>
<evidence type="ECO:0000256" key="5">
    <source>
        <dbReference type="ARBA" id="ARBA00023004"/>
    </source>
</evidence>
<dbReference type="NCBIfam" id="TIGR02435">
    <property type="entry name" value="CobG"/>
    <property type="match status" value="1"/>
</dbReference>
<dbReference type="GO" id="GO:0051539">
    <property type="term" value="F:4 iron, 4 sulfur cluster binding"/>
    <property type="evidence" value="ECO:0007669"/>
    <property type="project" value="UniProtKB-KW"/>
</dbReference>
<keyword evidence="2" id="KW-0349">Heme</keyword>
<dbReference type="GO" id="GO:0016491">
    <property type="term" value="F:oxidoreductase activity"/>
    <property type="evidence" value="ECO:0007669"/>
    <property type="project" value="UniProtKB-KW"/>
</dbReference>
<evidence type="ECO:0000259" key="7">
    <source>
        <dbReference type="Pfam" id="PF03460"/>
    </source>
</evidence>